<feature type="region of interest" description="Disordered" evidence="2">
    <location>
        <begin position="1"/>
        <end position="21"/>
    </location>
</feature>
<evidence type="ECO:0000256" key="1">
    <source>
        <dbReference type="SAM" id="Coils"/>
    </source>
</evidence>
<dbReference type="OrthoDB" id="2538017at2759"/>
<evidence type="ECO:0000313" key="4">
    <source>
        <dbReference type="Proteomes" id="UP000541558"/>
    </source>
</evidence>
<evidence type="ECO:0000256" key="2">
    <source>
        <dbReference type="SAM" id="MobiDB-lite"/>
    </source>
</evidence>
<comment type="caution">
    <text evidence="3">The sequence shown here is derived from an EMBL/GenBank/DDBJ whole genome shotgun (WGS) entry which is preliminary data.</text>
</comment>
<feature type="compositionally biased region" description="Polar residues" evidence="2">
    <location>
        <begin position="358"/>
        <end position="367"/>
    </location>
</feature>
<protein>
    <submittedName>
        <fullName evidence="3">Uncharacterized protein</fullName>
    </submittedName>
</protein>
<gene>
    <name evidence="3" type="ORF">D9611_001664</name>
</gene>
<dbReference type="AlphaFoldDB" id="A0A8H5CID4"/>
<keyword evidence="1" id="KW-0175">Coiled coil</keyword>
<evidence type="ECO:0000313" key="3">
    <source>
        <dbReference type="EMBL" id="KAF5342245.1"/>
    </source>
</evidence>
<feature type="coiled-coil region" evidence="1">
    <location>
        <begin position="33"/>
        <end position="70"/>
    </location>
</feature>
<sequence>MNGMQQQGQPGTPMSVQQPQHDVVSGEQYRYALTNFRIAHEKVEQQRQQLEEQEKVVAQLKGRIALLEGSSGSIVKGHNGNSIDDFSIKNAASQLDKLINRWASDIVREPPTPASFICAAILNDLVAGLEEEEVAATPMQLQCYLRHALSESISEGIINCLIVTNSMEANVQLTRIHEHLFARNPTVACVWRRQTFSAAVESCTPDMSLSILYEQLPSLMKVLTGKLPTAGGISIIDSAYAFSRMLHGAAASSAATADAFYRAFVPELGSALYPRQIELVKRCLKSERGEIDRVGATIFPGLVKISRGPTAPNGEVGENTHTVVRRAQVICECAMGGVPRTSAQSPDLGAAPGPEQMQPGNNTLGMY</sequence>
<feature type="compositionally biased region" description="Low complexity" evidence="2">
    <location>
        <begin position="1"/>
        <end position="14"/>
    </location>
</feature>
<keyword evidence="4" id="KW-1185">Reference proteome</keyword>
<reference evidence="3 4" key="1">
    <citation type="journal article" date="2020" name="ISME J.">
        <title>Uncovering the hidden diversity of litter-decomposition mechanisms in mushroom-forming fungi.</title>
        <authorList>
            <person name="Floudas D."/>
            <person name="Bentzer J."/>
            <person name="Ahren D."/>
            <person name="Johansson T."/>
            <person name="Persson P."/>
            <person name="Tunlid A."/>
        </authorList>
    </citation>
    <scope>NUCLEOTIDE SEQUENCE [LARGE SCALE GENOMIC DNA]</scope>
    <source>
        <strain evidence="3 4">CBS 175.51</strain>
    </source>
</reference>
<accession>A0A8H5CID4</accession>
<feature type="region of interest" description="Disordered" evidence="2">
    <location>
        <begin position="342"/>
        <end position="367"/>
    </location>
</feature>
<name>A0A8H5CID4_9AGAR</name>
<organism evidence="3 4">
    <name type="scientific">Ephemerocybe angulata</name>
    <dbReference type="NCBI Taxonomy" id="980116"/>
    <lineage>
        <taxon>Eukaryota</taxon>
        <taxon>Fungi</taxon>
        <taxon>Dikarya</taxon>
        <taxon>Basidiomycota</taxon>
        <taxon>Agaricomycotina</taxon>
        <taxon>Agaricomycetes</taxon>
        <taxon>Agaricomycetidae</taxon>
        <taxon>Agaricales</taxon>
        <taxon>Agaricineae</taxon>
        <taxon>Psathyrellaceae</taxon>
        <taxon>Ephemerocybe</taxon>
    </lineage>
</organism>
<dbReference type="EMBL" id="JAACJK010000001">
    <property type="protein sequence ID" value="KAF5342245.1"/>
    <property type="molecule type" value="Genomic_DNA"/>
</dbReference>
<proteinExistence type="predicted"/>
<dbReference type="Proteomes" id="UP000541558">
    <property type="component" value="Unassembled WGS sequence"/>
</dbReference>